<keyword evidence="1" id="KW-0472">Membrane</keyword>
<sequence>MSRNAGTRARGGRLHTARRALGGALWPVPAAAVLLAIALALGLPEVDRHLQEGPGEPLTFVFSGGPSAARTVLSAIATSLISVTTLLFSLTIVTLQLASSQYSPRLLQTFVRDRVVQSCLGILLGTFVFALVVLRSVRSADESEDASFVPRLSVTVALLLTLVSVGALVAFLSHQSRQLRVETMLRDVHVEAGATLGRLTREQADDEQPDTDLPPVPADAWPLCARHSGFLVQVTEAPLLAAARDAGVVLRLIPRPGESVLAGVPVAWAWRDGPGGDPSTEALEDALAGALVVGYERADRGDPSYGLRKLVDIAARALSPGINDPTTAVHALSHVSDLLGLVAQRTTWHRRVADDDGELRLLAPSWDFETLLSQAVTQPRAYGGTDPGVADRLFALLSEVGWHTRASAQQDAVRRERDLLVAQYRDDLPVGWTAEDVRRRGEAVDRALARDWPRP</sequence>
<feature type="transmembrane region" description="Helical" evidence="1">
    <location>
        <begin position="115"/>
        <end position="134"/>
    </location>
</feature>
<dbReference type="AlphaFoldDB" id="A0A285V889"/>
<accession>A0A285V889</accession>
<keyword evidence="3" id="KW-1185">Reference proteome</keyword>
<feature type="transmembrane region" description="Helical" evidence="1">
    <location>
        <begin position="72"/>
        <end position="95"/>
    </location>
</feature>
<dbReference type="InterPro" id="IPR018723">
    <property type="entry name" value="DUF2254_membrane"/>
</dbReference>
<keyword evidence="1" id="KW-1133">Transmembrane helix</keyword>
<organism evidence="2 3">
    <name type="scientific">Blastococcus aggregatus</name>
    <dbReference type="NCBI Taxonomy" id="38502"/>
    <lineage>
        <taxon>Bacteria</taxon>
        <taxon>Bacillati</taxon>
        <taxon>Actinomycetota</taxon>
        <taxon>Actinomycetes</taxon>
        <taxon>Geodermatophilales</taxon>
        <taxon>Geodermatophilaceae</taxon>
        <taxon>Blastococcus</taxon>
    </lineage>
</organism>
<feature type="transmembrane region" description="Helical" evidence="1">
    <location>
        <begin position="21"/>
        <end position="43"/>
    </location>
</feature>
<evidence type="ECO:0000256" key="1">
    <source>
        <dbReference type="SAM" id="Phobius"/>
    </source>
</evidence>
<dbReference type="Pfam" id="PF10011">
    <property type="entry name" value="DUF2254"/>
    <property type="match status" value="1"/>
</dbReference>
<dbReference type="Proteomes" id="UP000219435">
    <property type="component" value="Unassembled WGS sequence"/>
</dbReference>
<gene>
    <name evidence="2" type="ORF">SAMN05660748_3092</name>
</gene>
<dbReference type="RefSeq" id="WP_097195879.1">
    <property type="nucleotide sequence ID" value="NZ_OBQI01000004.1"/>
</dbReference>
<evidence type="ECO:0000313" key="3">
    <source>
        <dbReference type="Proteomes" id="UP000219435"/>
    </source>
</evidence>
<dbReference type="EMBL" id="OBQI01000004">
    <property type="protein sequence ID" value="SOC50345.1"/>
    <property type="molecule type" value="Genomic_DNA"/>
</dbReference>
<reference evidence="3" key="1">
    <citation type="submission" date="2017-08" db="EMBL/GenBank/DDBJ databases">
        <authorList>
            <person name="Varghese N."/>
            <person name="Submissions S."/>
        </authorList>
    </citation>
    <scope>NUCLEOTIDE SEQUENCE [LARGE SCALE GENOMIC DNA]</scope>
    <source>
        <strain evidence="3">DSM 4725</strain>
    </source>
</reference>
<feature type="transmembrane region" description="Helical" evidence="1">
    <location>
        <begin position="154"/>
        <end position="172"/>
    </location>
</feature>
<proteinExistence type="predicted"/>
<evidence type="ECO:0000313" key="2">
    <source>
        <dbReference type="EMBL" id="SOC50345.1"/>
    </source>
</evidence>
<name>A0A285V889_9ACTN</name>
<protein>
    <submittedName>
        <fullName evidence="2">Uncharacterized membrane protein</fullName>
    </submittedName>
</protein>
<keyword evidence="1" id="KW-0812">Transmembrane</keyword>